<dbReference type="AlphaFoldDB" id="A0A940SI24"/>
<dbReference type="CDD" id="cd02440">
    <property type="entry name" value="AdoMet_MTases"/>
    <property type="match status" value="1"/>
</dbReference>
<dbReference type="EMBL" id="JAGIYQ010000001">
    <property type="protein sequence ID" value="MBP0724066.1"/>
    <property type="molecule type" value="Genomic_DNA"/>
</dbReference>
<dbReference type="RefSeq" id="WP_209402136.1">
    <property type="nucleotide sequence ID" value="NZ_JAGIYQ010000001.1"/>
</dbReference>
<keyword evidence="4" id="KW-1185">Reference proteome</keyword>
<comment type="caution">
    <text evidence="3">The sequence shown here is derived from an EMBL/GenBank/DDBJ whole genome shotgun (WGS) entry which is preliminary data.</text>
</comment>
<evidence type="ECO:0000313" key="4">
    <source>
        <dbReference type="Proteomes" id="UP000682134"/>
    </source>
</evidence>
<sequence>MNAKTVETLFGLIDESTESIKNALDISYLEALIETGDDLFESQVLQDELDDQLKTKLMNNIAAFQENEYEKESIRRAFQLAILKGMKEGIQPNHEMTPDGIGFIMSYLVSKFTKGKNELKILDPAVGTGNLLHSVLIQTGDQFSAAYGVDVDDILVRLAYVVGNLLGHEIELFNQDALGPLLIDPVDLVVCDLPVGYFPNEERAKNYKLKAKEGMSYSHHLFIEQSMNYLKNGGYFIGLIPNHLFTSEQTAQLHEYIKETCMIQGLIQLPASSFKDERHQKSILILRKNAEDNKKLKQALLVDFPKLTNTQAVEEMMYRINKWFEENL</sequence>
<organism evidence="3 4">
    <name type="scientific">Gottfriedia endophytica</name>
    <dbReference type="NCBI Taxonomy" id="2820819"/>
    <lineage>
        <taxon>Bacteria</taxon>
        <taxon>Bacillati</taxon>
        <taxon>Bacillota</taxon>
        <taxon>Bacilli</taxon>
        <taxon>Bacillales</taxon>
        <taxon>Bacillaceae</taxon>
        <taxon>Gottfriedia</taxon>
    </lineage>
</organism>
<dbReference type="InterPro" id="IPR003356">
    <property type="entry name" value="DNA_methylase_A-5"/>
</dbReference>
<feature type="domain" description="YtxK-like N-terminal helical" evidence="2">
    <location>
        <begin position="7"/>
        <end position="86"/>
    </location>
</feature>
<evidence type="ECO:0000259" key="1">
    <source>
        <dbReference type="Pfam" id="PF02384"/>
    </source>
</evidence>
<keyword evidence="3" id="KW-0808">Transferase</keyword>
<keyword evidence="3" id="KW-0489">Methyltransferase</keyword>
<evidence type="ECO:0000259" key="2">
    <source>
        <dbReference type="Pfam" id="PF21106"/>
    </source>
</evidence>
<dbReference type="PRINTS" id="PR00507">
    <property type="entry name" value="N12N6MTFRASE"/>
</dbReference>
<dbReference type="PANTHER" id="PTHR41313">
    <property type="entry name" value="ADENINE-SPECIFIC METHYLTRANSFERASE"/>
    <property type="match status" value="1"/>
</dbReference>
<gene>
    <name evidence="3" type="ORF">J5Y03_02570</name>
</gene>
<dbReference type="PANTHER" id="PTHR41313:SF1">
    <property type="entry name" value="DNA METHYLASE ADENINE-SPECIFIC DOMAIN-CONTAINING PROTEIN"/>
    <property type="match status" value="1"/>
</dbReference>
<protein>
    <submittedName>
        <fullName evidence="3">Class I SAM-dependent methyltransferase</fullName>
    </submittedName>
</protein>
<dbReference type="InterPro" id="IPR048375">
    <property type="entry name" value="YtxK-like_N"/>
</dbReference>
<dbReference type="InterPro" id="IPR016843">
    <property type="entry name" value="S-AdoMet-dep_Ade-MeTrfase_prd"/>
</dbReference>
<dbReference type="PIRSF" id="PIRSF026567">
    <property type="entry name" value="Adenine_mtase_bact_prd"/>
    <property type="match status" value="1"/>
</dbReference>
<dbReference type="Pfam" id="PF21106">
    <property type="entry name" value="YtxK_like"/>
    <property type="match status" value="1"/>
</dbReference>
<dbReference type="Gene3D" id="3.40.50.150">
    <property type="entry name" value="Vaccinia Virus protein VP39"/>
    <property type="match status" value="1"/>
</dbReference>
<dbReference type="GO" id="GO:0003677">
    <property type="term" value="F:DNA binding"/>
    <property type="evidence" value="ECO:0007669"/>
    <property type="project" value="InterPro"/>
</dbReference>
<name>A0A940SI24_9BACI</name>
<dbReference type="SUPFAM" id="SSF53335">
    <property type="entry name" value="S-adenosyl-L-methionine-dependent methyltransferases"/>
    <property type="match status" value="1"/>
</dbReference>
<dbReference type="Gene3D" id="1.10.150.470">
    <property type="match status" value="1"/>
</dbReference>
<dbReference type="Pfam" id="PF02384">
    <property type="entry name" value="N6_Mtase"/>
    <property type="match status" value="1"/>
</dbReference>
<dbReference type="Proteomes" id="UP000682134">
    <property type="component" value="Unassembled WGS sequence"/>
</dbReference>
<feature type="domain" description="DNA methylase adenine-specific" evidence="1">
    <location>
        <begin position="106"/>
        <end position="311"/>
    </location>
</feature>
<evidence type="ECO:0000313" key="3">
    <source>
        <dbReference type="EMBL" id="MBP0724066.1"/>
    </source>
</evidence>
<dbReference type="GO" id="GO:0008170">
    <property type="term" value="F:N-methyltransferase activity"/>
    <property type="evidence" value="ECO:0007669"/>
    <property type="project" value="InterPro"/>
</dbReference>
<dbReference type="GO" id="GO:0032259">
    <property type="term" value="P:methylation"/>
    <property type="evidence" value="ECO:0007669"/>
    <property type="project" value="UniProtKB-KW"/>
</dbReference>
<dbReference type="InterPro" id="IPR052933">
    <property type="entry name" value="DNA_Protect_Modify"/>
</dbReference>
<accession>A0A940SI24</accession>
<dbReference type="InterPro" id="IPR029063">
    <property type="entry name" value="SAM-dependent_MTases_sf"/>
</dbReference>
<reference evidence="3" key="1">
    <citation type="submission" date="2021-04" db="EMBL/GenBank/DDBJ databases">
        <title>Genome seq and assembly of Bacillus sp.</title>
        <authorList>
            <person name="Chhetri G."/>
        </authorList>
    </citation>
    <scope>NUCLEOTIDE SEQUENCE</scope>
    <source>
        <strain evidence="3">RG28</strain>
    </source>
</reference>
<proteinExistence type="predicted"/>